<dbReference type="Pfam" id="PF13499">
    <property type="entry name" value="EF-hand_7"/>
    <property type="match status" value="7"/>
</dbReference>
<dbReference type="PROSITE" id="PS00018">
    <property type="entry name" value="EF_HAND_1"/>
    <property type="match status" value="12"/>
</dbReference>
<organism evidence="4 5">
    <name type="scientific">Triparma laevis f. longispina</name>
    <dbReference type="NCBI Taxonomy" id="1714387"/>
    <lineage>
        <taxon>Eukaryota</taxon>
        <taxon>Sar</taxon>
        <taxon>Stramenopiles</taxon>
        <taxon>Ochrophyta</taxon>
        <taxon>Bolidophyceae</taxon>
        <taxon>Parmales</taxon>
        <taxon>Triparmaceae</taxon>
        <taxon>Triparma</taxon>
    </lineage>
</organism>
<dbReference type="PANTHER" id="PTHR20875">
    <property type="entry name" value="EF-HAND CALCIUM-BINDING DOMAIN-CONTAINING PROTEIN 6-RELATED"/>
    <property type="match status" value="1"/>
</dbReference>
<evidence type="ECO:0000256" key="1">
    <source>
        <dbReference type="ARBA" id="ARBA00022837"/>
    </source>
</evidence>
<dbReference type="GO" id="GO:0005509">
    <property type="term" value="F:calcium ion binding"/>
    <property type="evidence" value="ECO:0007669"/>
    <property type="project" value="InterPro"/>
</dbReference>
<feature type="domain" description="EF-hand" evidence="3">
    <location>
        <begin position="803"/>
        <end position="838"/>
    </location>
</feature>
<feature type="domain" description="EF-hand" evidence="3">
    <location>
        <begin position="1255"/>
        <end position="1290"/>
    </location>
</feature>
<feature type="region of interest" description="Disordered" evidence="2">
    <location>
        <begin position="355"/>
        <end position="398"/>
    </location>
</feature>
<dbReference type="FunFam" id="1.10.238.10:FF:000121">
    <property type="entry name" value="EF-hand calcium-binding domain-containing protein 6"/>
    <property type="match status" value="2"/>
</dbReference>
<dbReference type="PROSITE" id="PS50222">
    <property type="entry name" value="EF_HAND_2"/>
    <property type="match status" value="14"/>
</dbReference>
<dbReference type="PANTHER" id="PTHR20875:SF2">
    <property type="entry name" value="EF-HAND CALCIUM-BINDING DOMAIN-CONTAINING PROTEIN 6"/>
    <property type="match status" value="1"/>
</dbReference>
<feature type="domain" description="EF-hand" evidence="3">
    <location>
        <begin position="281"/>
        <end position="316"/>
    </location>
</feature>
<evidence type="ECO:0000313" key="5">
    <source>
        <dbReference type="Proteomes" id="UP001165122"/>
    </source>
</evidence>
<feature type="domain" description="EF-hand" evidence="3">
    <location>
        <begin position="1219"/>
        <end position="1254"/>
    </location>
</feature>
<evidence type="ECO:0000256" key="2">
    <source>
        <dbReference type="SAM" id="MobiDB-lite"/>
    </source>
</evidence>
<dbReference type="CDD" id="cd00051">
    <property type="entry name" value="EFh"/>
    <property type="match status" value="6"/>
</dbReference>
<evidence type="ECO:0000259" key="3">
    <source>
        <dbReference type="PROSITE" id="PS50222"/>
    </source>
</evidence>
<gene>
    <name evidence="4" type="ORF">TrLO_g1609</name>
</gene>
<feature type="domain" description="EF-hand" evidence="3">
    <location>
        <begin position="839"/>
        <end position="874"/>
    </location>
</feature>
<dbReference type="SMART" id="SM00054">
    <property type="entry name" value="EFh"/>
    <property type="match status" value="15"/>
</dbReference>
<keyword evidence="1" id="KW-0106">Calcium</keyword>
<dbReference type="EMBL" id="BRXW01000617">
    <property type="protein sequence ID" value="GMH70224.1"/>
    <property type="molecule type" value="Genomic_DNA"/>
</dbReference>
<feature type="domain" description="EF-hand" evidence="3">
    <location>
        <begin position="1093"/>
        <end position="1128"/>
    </location>
</feature>
<dbReference type="InterPro" id="IPR002048">
    <property type="entry name" value="EF_hand_dom"/>
</dbReference>
<feature type="domain" description="EF-hand" evidence="3">
    <location>
        <begin position="585"/>
        <end position="620"/>
    </location>
</feature>
<sequence>MRHKQTYVIGHLLEKAAPTSPSPTGKKSNEYLYTNNSAVDHHLGYEEMGVGGREREDRYNERHSRFTEERAAKKELEDIANRHKLILKKKALADSKFTTSSSNDNRLSTLWNDPVKVVESLRERCRQKPHLLGMNFPTSSTSTMGLLSEADIGRGLKMMGFDLPEKKLHLVLTVLGLHRALEGGRCIPLAQLKNAVLDKNLEEHHENNVWLQRGGGGKLNAKYAQRQKMNLGDPAVDKLNEKEYLTLLQEQEQRMNHERHQQNIVLTLSENARIMLAKLGDRFSTVRRAFRTMDKDRSGSLTRIELKSILDTFCMAVGDTEFDELMNYFDSDHDGLISYEEFLAVVRNEIQPQIEAGRKGDAMSDASESGNPQGAKPMKPSDFDRQSGRRPRRPQYSTEYSASYVKPGMLPVKSLDELKIYHDFLKKIATEFSGVSEAFMAIDIHREGYITKDELRNVLENFAFKMSKQQFDALMNVMDTNHDGKISYDEFMRQVKYCDDLEAEEEEIKRLEEMQNFDKTPAAQRRLKQMKNRTKKVTSYEFLMEKIFENSGSIHEAFKKMDKDRSGALSASELKQVLDSYAYKVPDEVFANMLGLFDADGDGEISYHEFMAQVKRANDPNQSNPMQVAFPSAYESAGGGELQGGSVSLAKAQAMKQARNKMAAKSKAMKTLITKLSDKFTTVRKAFMDMDKDRSGTLDYDELRAVIESTGYKVSDEVFEEVLEVFDTNMDGEIDYQEFLAQLKDSMQPQETGGIGAHLASKAGRNLGRQGPLVTTELNAAQKAHGERSVGAALRFLCEKIHEKWTDIRKSFRMLDWDKSGTISATELRAVLDDCCYTTSDEVFQQVIDIFDSDGDGAISYNELLDTLKKVVNGETPVANPNKKAQDQAEAGSRLNNRRSSFRRDTYNEPPDAVDDSLTNMPYRFQKKMTNIPNLGQGHLQICKAIHNHIAVISDALKRLDYDKKYFISAAEVKAAIETYCGRLNPVLWDDLLHFFDPSMTGLIDYAKFLNDIRAQVDVDVFADDEDDKKAQATSLKSGFKEGRKAAKASGKSGHGNVSMQSGQVRASAMGTGAHGSNDVEASMKFLCEKIYEKFPSIRNAFMSLDKDRGGTIGKRELKQILDDCCYTVPDETFEACYTKFDTDGDGDISYEEFMNQVKNIVEPGDNDSGGLSNLLIGGQDSIRGHHSQKEMYAQPLGAVYTGHDADAGLKFLQDKLRTQTESVRTAFRILDNDQTGSVSSDELRRVLENYCYKMNDEEFMKLMNLIDSDHDGRISYEEFMVKIGSEISFQGPLRRKSVMTTQAEQAQAQAQPQGGGNTTSNRIFGGGEEMQPKGGNRNRGGNANYKASQISFG</sequence>
<reference evidence="5" key="1">
    <citation type="journal article" date="2023" name="Commun. Biol.">
        <title>Genome analysis of Parmales, the sister group of diatoms, reveals the evolutionary specialization of diatoms from phago-mixotrophs to photoautotrophs.</title>
        <authorList>
            <person name="Ban H."/>
            <person name="Sato S."/>
            <person name="Yoshikawa S."/>
            <person name="Yamada K."/>
            <person name="Nakamura Y."/>
            <person name="Ichinomiya M."/>
            <person name="Sato N."/>
            <person name="Blanc-Mathieu R."/>
            <person name="Endo H."/>
            <person name="Kuwata A."/>
            <person name="Ogata H."/>
        </authorList>
    </citation>
    <scope>NUCLEOTIDE SEQUENCE [LARGE SCALE GENOMIC DNA]</scope>
    <source>
        <strain evidence="5">NIES 3700</strain>
    </source>
</reference>
<feature type="domain" description="EF-hand" evidence="3">
    <location>
        <begin position="549"/>
        <end position="584"/>
    </location>
</feature>
<dbReference type="SUPFAM" id="SSF47473">
    <property type="entry name" value="EF-hand"/>
    <property type="match status" value="5"/>
</dbReference>
<feature type="compositionally biased region" description="Low complexity" evidence="2">
    <location>
        <begin position="1301"/>
        <end position="1313"/>
    </location>
</feature>
<feature type="region of interest" description="Disordered" evidence="2">
    <location>
        <begin position="875"/>
        <end position="913"/>
    </location>
</feature>
<feature type="domain" description="EF-hand" evidence="3">
    <location>
        <begin position="317"/>
        <end position="352"/>
    </location>
</feature>
<feature type="domain" description="EF-hand" evidence="3">
    <location>
        <begin position="466"/>
        <end position="501"/>
    </location>
</feature>
<evidence type="ECO:0000313" key="4">
    <source>
        <dbReference type="EMBL" id="GMH70224.1"/>
    </source>
</evidence>
<dbReference type="InterPro" id="IPR018247">
    <property type="entry name" value="EF_Hand_1_Ca_BS"/>
</dbReference>
<accession>A0A9W7AKY3</accession>
<dbReference type="Proteomes" id="UP001165122">
    <property type="component" value="Unassembled WGS sequence"/>
</dbReference>
<dbReference type="OrthoDB" id="26525at2759"/>
<dbReference type="InterPro" id="IPR052603">
    <property type="entry name" value="EFCB6"/>
</dbReference>
<comment type="caution">
    <text evidence="4">The sequence shown here is derived from an EMBL/GenBank/DDBJ whole genome shotgun (WGS) entry which is preliminary data.</text>
</comment>
<keyword evidence="5" id="KW-1185">Reference proteome</keyword>
<feature type="domain" description="EF-hand" evidence="3">
    <location>
        <begin position="1129"/>
        <end position="1164"/>
    </location>
</feature>
<feature type="domain" description="EF-hand" evidence="3">
    <location>
        <begin position="430"/>
        <end position="465"/>
    </location>
</feature>
<dbReference type="GO" id="GO:0005654">
    <property type="term" value="C:nucleoplasm"/>
    <property type="evidence" value="ECO:0007669"/>
    <property type="project" value="TreeGrafter"/>
</dbReference>
<feature type="domain" description="EF-hand" evidence="3">
    <location>
        <begin position="678"/>
        <end position="713"/>
    </location>
</feature>
<feature type="domain" description="EF-hand" evidence="3">
    <location>
        <begin position="714"/>
        <end position="749"/>
    </location>
</feature>
<proteinExistence type="predicted"/>
<name>A0A9W7AKY3_9STRA</name>
<dbReference type="InterPro" id="IPR011992">
    <property type="entry name" value="EF-hand-dom_pair"/>
</dbReference>
<protein>
    <recommendedName>
        <fullName evidence="3">EF-hand domain-containing protein</fullName>
    </recommendedName>
</protein>
<dbReference type="Gene3D" id="1.10.238.10">
    <property type="entry name" value="EF-hand"/>
    <property type="match status" value="8"/>
</dbReference>
<feature type="region of interest" description="Disordered" evidence="2">
    <location>
        <begin position="1299"/>
        <end position="1354"/>
    </location>
</feature>